<keyword evidence="1" id="KW-1185">Reference proteome</keyword>
<evidence type="ECO:0000313" key="2">
    <source>
        <dbReference type="WBParaSite" id="PgR002_g107_t01"/>
    </source>
</evidence>
<dbReference type="Proteomes" id="UP000887569">
    <property type="component" value="Unplaced"/>
</dbReference>
<dbReference type="AlphaFoldDB" id="A0A915A6W6"/>
<sequence>MRHVSIGRAQIQYDVNNSRNISLEHLVDYVDEISTCKWCAGYRNVVISP</sequence>
<proteinExistence type="predicted"/>
<reference evidence="2" key="1">
    <citation type="submission" date="2022-11" db="UniProtKB">
        <authorList>
            <consortium name="WormBaseParasite"/>
        </authorList>
    </citation>
    <scope>IDENTIFICATION</scope>
</reference>
<protein>
    <submittedName>
        <fullName evidence="2">Uncharacterized protein</fullName>
    </submittedName>
</protein>
<accession>A0A915A6W6</accession>
<dbReference type="WBParaSite" id="PgR002_g107_t01">
    <property type="protein sequence ID" value="PgR002_g107_t01"/>
    <property type="gene ID" value="PgR002_g107"/>
</dbReference>
<evidence type="ECO:0000313" key="1">
    <source>
        <dbReference type="Proteomes" id="UP000887569"/>
    </source>
</evidence>
<organism evidence="1 2">
    <name type="scientific">Parascaris univalens</name>
    <name type="common">Nematode worm</name>
    <dbReference type="NCBI Taxonomy" id="6257"/>
    <lineage>
        <taxon>Eukaryota</taxon>
        <taxon>Metazoa</taxon>
        <taxon>Ecdysozoa</taxon>
        <taxon>Nematoda</taxon>
        <taxon>Chromadorea</taxon>
        <taxon>Rhabditida</taxon>
        <taxon>Spirurina</taxon>
        <taxon>Ascaridomorpha</taxon>
        <taxon>Ascaridoidea</taxon>
        <taxon>Ascarididae</taxon>
        <taxon>Parascaris</taxon>
    </lineage>
</organism>
<name>A0A915A6W6_PARUN</name>